<keyword evidence="2" id="KW-1185">Reference proteome</keyword>
<protein>
    <submittedName>
        <fullName evidence="1">Uncharacterized protein</fullName>
    </submittedName>
</protein>
<dbReference type="EMBL" id="CCKQ01019468">
    <property type="protein sequence ID" value="CDW91481.1"/>
    <property type="molecule type" value="Genomic_DNA"/>
</dbReference>
<gene>
    <name evidence="1" type="primary">Contig9418.g10075</name>
    <name evidence="1" type="ORF">STYLEM_20636</name>
</gene>
<organism evidence="1 2">
    <name type="scientific">Stylonychia lemnae</name>
    <name type="common">Ciliate</name>
    <dbReference type="NCBI Taxonomy" id="5949"/>
    <lineage>
        <taxon>Eukaryota</taxon>
        <taxon>Sar</taxon>
        <taxon>Alveolata</taxon>
        <taxon>Ciliophora</taxon>
        <taxon>Intramacronucleata</taxon>
        <taxon>Spirotrichea</taxon>
        <taxon>Stichotrichia</taxon>
        <taxon>Sporadotrichida</taxon>
        <taxon>Oxytrichidae</taxon>
        <taxon>Stylonychinae</taxon>
        <taxon>Stylonychia</taxon>
    </lineage>
</organism>
<name>A0A078BBA9_STYLE</name>
<evidence type="ECO:0000313" key="2">
    <source>
        <dbReference type="Proteomes" id="UP000039865"/>
    </source>
</evidence>
<evidence type="ECO:0000313" key="1">
    <source>
        <dbReference type="EMBL" id="CDW91481.1"/>
    </source>
</evidence>
<dbReference type="InParanoid" id="A0A078BBA9"/>
<reference evidence="1 2" key="1">
    <citation type="submission" date="2014-06" db="EMBL/GenBank/DDBJ databases">
        <authorList>
            <person name="Swart Estienne"/>
        </authorList>
    </citation>
    <scope>NUCLEOTIDE SEQUENCE [LARGE SCALE GENOMIC DNA]</scope>
    <source>
        <strain evidence="1 2">130c</strain>
    </source>
</reference>
<dbReference type="Proteomes" id="UP000039865">
    <property type="component" value="Unassembled WGS sequence"/>
</dbReference>
<proteinExistence type="predicted"/>
<sequence length="413" mass="47065">MNQHAGFVQCVNVIFDNFNTCGTLIGTDAYSNQLDQYQTKILDLSNNDLYNREIQSMQLAVFKQAYFKDLETLQQGLCPDRYCHFIYIQQSTTGRLALINGFMNIQVPEVISIDVSSNSIVGIYSEGEGIFKFYKGYILAYIYENSIINLFTNGNGSSFFLSSDNFYITFNLYDNYGYNIQAQNGSLIATEQYKDPNVIVFHNQQDIRYFMIFDQTSNNWDFRMAENDISVDQLVPYEAFIYIGPNTIVTISKLTMHDNYNLVKNPYFDPIMIFCDSCVLTIDEINFVLQRYPESAFIMAKDTSSVTLKNIDFTTSGAIPCGKLIKIIGDKAGSLLIDGIDLDASMPISDETTGGIIESYNPECRLAYVVLYNHRPTIIILLVFECSRWVKYSNRSLVTQLLINFIWDVANGL</sequence>
<accession>A0A078BBA9</accession>
<dbReference type="AlphaFoldDB" id="A0A078BBA9"/>